<keyword evidence="1" id="KW-0812">Transmembrane</keyword>
<accession>A0A9X3MY61</accession>
<protein>
    <submittedName>
        <fullName evidence="2">PGPGW domain-containing protein</fullName>
    </submittedName>
</protein>
<evidence type="ECO:0000313" key="2">
    <source>
        <dbReference type="EMBL" id="MDA0163312.1"/>
    </source>
</evidence>
<evidence type="ECO:0000256" key="1">
    <source>
        <dbReference type="SAM" id="Phobius"/>
    </source>
</evidence>
<sequence>MSTEDAPKPTLVERMRAQREVHASRPLYLRVLIAAAGFTLLFAGVAMLVLPGPALAVIPVALAILSLEFAWAGRALETALEKAEQAKQSAKETTRFQRIMVGVAIALAVVAAVVASILWEIPVVPYT</sequence>
<dbReference type="Pfam" id="PF09656">
    <property type="entry name" value="PGPGW"/>
    <property type="match status" value="1"/>
</dbReference>
<proteinExistence type="predicted"/>
<dbReference type="EMBL" id="JAPDOD010000024">
    <property type="protein sequence ID" value="MDA0163312.1"/>
    <property type="molecule type" value="Genomic_DNA"/>
</dbReference>
<keyword evidence="1" id="KW-0472">Membrane</keyword>
<feature type="transmembrane region" description="Helical" evidence="1">
    <location>
        <begin position="56"/>
        <end position="76"/>
    </location>
</feature>
<evidence type="ECO:0000313" key="3">
    <source>
        <dbReference type="Proteomes" id="UP001149140"/>
    </source>
</evidence>
<keyword evidence="3" id="KW-1185">Reference proteome</keyword>
<dbReference type="InterPro" id="IPR019099">
    <property type="entry name" value="Uncharacterised_PGPGW_TM"/>
</dbReference>
<dbReference type="Proteomes" id="UP001149140">
    <property type="component" value="Unassembled WGS sequence"/>
</dbReference>
<dbReference type="RefSeq" id="WP_270042555.1">
    <property type="nucleotide sequence ID" value="NZ_JAPDOD010000024.1"/>
</dbReference>
<reference evidence="2" key="1">
    <citation type="submission" date="2022-10" db="EMBL/GenBank/DDBJ databases">
        <title>The WGS of Solirubrobacter ginsenosidimutans DSM 21036.</title>
        <authorList>
            <person name="Jiang Z."/>
        </authorList>
    </citation>
    <scope>NUCLEOTIDE SEQUENCE</scope>
    <source>
        <strain evidence="2">DSM 21036</strain>
    </source>
</reference>
<organism evidence="2 3">
    <name type="scientific">Solirubrobacter ginsenosidimutans</name>
    <dbReference type="NCBI Taxonomy" id="490573"/>
    <lineage>
        <taxon>Bacteria</taxon>
        <taxon>Bacillati</taxon>
        <taxon>Actinomycetota</taxon>
        <taxon>Thermoleophilia</taxon>
        <taxon>Solirubrobacterales</taxon>
        <taxon>Solirubrobacteraceae</taxon>
        <taxon>Solirubrobacter</taxon>
    </lineage>
</organism>
<gene>
    <name evidence="2" type="ORF">OM076_23760</name>
</gene>
<dbReference type="AlphaFoldDB" id="A0A9X3MY61"/>
<comment type="caution">
    <text evidence="2">The sequence shown here is derived from an EMBL/GenBank/DDBJ whole genome shotgun (WGS) entry which is preliminary data.</text>
</comment>
<name>A0A9X3MY61_9ACTN</name>
<feature type="transmembrane region" description="Helical" evidence="1">
    <location>
        <begin position="27"/>
        <end position="50"/>
    </location>
</feature>
<feature type="transmembrane region" description="Helical" evidence="1">
    <location>
        <begin position="96"/>
        <end position="119"/>
    </location>
</feature>
<keyword evidence="1" id="KW-1133">Transmembrane helix</keyword>